<organism evidence="2 3">
    <name type="scientific">Nesterenkonia rhizosphaerae</name>
    <dbReference type="NCBI Taxonomy" id="1348272"/>
    <lineage>
        <taxon>Bacteria</taxon>
        <taxon>Bacillati</taxon>
        <taxon>Actinomycetota</taxon>
        <taxon>Actinomycetes</taxon>
        <taxon>Micrococcales</taxon>
        <taxon>Micrococcaceae</taxon>
        <taxon>Nesterenkonia</taxon>
    </lineage>
</organism>
<evidence type="ECO:0000313" key="3">
    <source>
        <dbReference type="Proteomes" id="UP001500368"/>
    </source>
</evidence>
<keyword evidence="1" id="KW-0472">Membrane</keyword>
<dbReference type="EMBL" id="BAABLW010000007">
    <property type="protein sequence ID" value="GAA4923559.1"/>
    <property type="molecule type" value="Genomic_DNA"/>
</dbReference>
<keyword evidence="3" id="KW-1185">Reference proteome</keyword>
<dbReference type="RefSeq" id="WP_345477947.1">
    <property type="nucleotide sequence ID" value="NZ_BAABLW010000007.1"/>
</dbReference>
<proteinExistence type="predicted"/>
<evidence type="ECO:0000256" key="1">
    <source>
        <dbReference type="SAM" id="Phobius"/>
    </source>
</evidence>
<reference evidence="3" key="1">
    <citation type="journal article" date="2019" name="Int. J. Syst. Evol. Microbiol.">
        <title>The Global Catalogue of Microorganisms (GCM) 10K type strain sequencing project: providing services to taxonomists for standard genome sequencing and annotation.</title>
        <authorList>
            <consortium name="The Broad Institute Genomics Platform"/>
            <consortium name="The Broad Institute Genome Sequencing Center for Infectious Disease"/>
            <person name="Wu L."/>
            <person name="Ma J."/>
        </authorList>
    </citation>
    <scope>NUCLEOTIDE SEQUENCE [LARGE SCALE GENOMIC DNA]</scope>
    <source>
        <strain evidence="3">JCM 19129</strain>
    </source>
</reference>
<accession>A0ABP9FZP5</accession>
<keyword evidence="1" id="KW-1133">Transmembrane helix</keyword>
<gene>
    <name evidence="2" type="ORF">GCM10025790_20870</name>
</gene>
<feature type="transmembrane region" description="Helical" evidence="1">
    <location>
        <begin position="6"/>
        <end position="27"/>
    </location>
</feature>
<name>A0ABP9FZP5_9MICC</name>
<evidence type="ECO:0000313" key="2">
    <source>
        <dbReference type="EMBL" id="GAA4923559.1"/>
    </source>
</evidence>
<keyword evidence="1" id="KW-0812">Transmembrane</keyword>
<dbReference type="Proteomes" id="UP001500368">
    <property type="component" value="Unassembled WGS sequence"/>
</dbReference>
<sequence>MGETVWVPIVVALISAGVVTGLAKALWDWITGKHRDEDNAWKQRDSHRRRADQLHKALLEHQTWCHIKHGAAFKEMPSYGVLHQSDNN</sequence>
<protein>
    <submittedName>
        <fullName evidence="2">Uncharacterized protein</fullName>
    </submittedName>
</protein>
<comment type="caution">
    <text evidence="2">The sequence shown here is derived from an EMBL/GenBank/DDBJ whole genome shotgun (WGS) entry which is preliminary data.</text>
</comment>